<gene>
    <name evidence="3" type="ORF">Pfra01_002176000</name>
</gene>
<keyword evidence="2" id="KW-0732">Signal</keyword>
<accession>A0A9W6Y4F7</accession>
<comment type="caution">
    <text evidence="3">The sequence shown here is derived from an EMBL/GenBank/DDBJ whole genome shotgun (WGS) entry which is preliminary data.</text>
</comment>
<feature type="region of interest" description="Disordered" evidence="1">
    <location>
        <begin position="556"/>
        <end position="618"/>
    </location>
</feature>
<feature type="compositionally biased region" description="Acidic residues" evidence="1">
    <location>
        <begin position="199"/>
        <end position="209"/>
    </location>
</feature>
<reference evidence="3" key="1">
    <citation type="submission" date="2023-04" db="EMBL/GenBank/DDBJ databases">
        <title>Phytophthora fragariaefolia NBRC 109709.</title>
        <authorList>
            <person name="Ichikawa N."/>
            <person name="Sato H."/>
            <person name="Tonouchi N."/>
        </authorList>
    </citation>
    <scope>NUCLEOTIDE SEQUENCE</scope>
    <source>
        <strain evidence="3">NBRC 109709</strain>
    </source>
</reference>
<dbReference type="AlphaFoldDB" id="A0A9W6Y4F7"/>
<feature type="region of interest" description="Disordered" evidence="1">
    <location>
        <begin position="199"/>
        <end position="269"/>
    </location>
</feature>
<sequence length="618" mass="70519">MALCLLLAGLRTSTWWPSTSHSVCGDYAAERKQANGGDSASKLVPPRRKTVDLTGGNAGSSKSKSKQFASTGKSASKGSRKKLSWDEFLKKPQLRPSNNRPSPQLALSASSKLARSEDEAREALPGPQVWQKLRHDLRYVMRNGFTYEDAKELVSGEHVVHPFIHHEPLVEMLVGIIRSDGLDAVPWTSFVPEIGDSEYEQEDDVELDNSDTAPKVPATVVPVEPSSPAAKRKLDMLESGATNQKEGSTLRRSPRNQSKAKPTRSGSAVKKARLAAKVIEQLTEPPRKATALARIPFKRLTLEQLSVIETPDPATTTSYRCSGIKLCFYQKKSKPQPIGFPNYAPQKCDMKFLEERWSMELYVTLFPVNSRGKMIKKKSPWNVMFAERTKVLYYHDASKLSADTMRGLKKHVEFMERFCQVWLDLQHWVTINLERHPASQRLYKLHRRRTDSLIRRYKTHIKKLRKIKDFPETLLQEPGIWPLPQRMCNWIWEDSRVVDSDGEPKPLRQQLVELDEREPARTLWATAANEVERTKYVSADLRANRSIPLPQRARNWIVPDRSDNEPEEEDDEDDDEMSEVDDEDEDDEEEEDVEEEAVEEEEVEEEEVEEGDTGESDL</sequence>
<feature type="compositionally biased region" description="Polar residues" evidence="1">
    <location>
        <begin position="67"/>
        <end position="77"/>
    </location>
</feature>
<organism evidence="3 4">
    <name type="scientific">Phytophthora fragariaefolia</name>
    <dbReference type="NCBI Taxonomy" id="1490495"/>
    <lineage>
        <taxon>Eukaryota</taxon>
        <taxon>Sar</taxon>
        <taxon>Stramenopiles</taxon>
        <taxon>Oomycota</taxon>
        <taxon>Peronosporomycetes</taxon>
        <taxon>Peronosporales</taxon>
        <taxon>Peronosporaceae</taxon>
        <taxon>Phytophthora</taxon>
    </lineage>
</organism>
<evidence type="ECO:0000313" key="4">
    <source>
        <dbReference type="Proteomes" id="UP001165121"/>
    </source>
</evidence>
<evidence type="ECO:0000256" key="2">
    <source>
        <dbReference type="SAM" id="SignalP"/>
    </source>
</evidence>
<evidence type="ECO:0000256" key="1">
    <source>
        <dbReference type="SAM" id="MobiDB-lite"/>
    </source>
</evidence>
<feature type="compositionally biased region" description="Acidic residues" evidence="1">
    <location>
        <begin position="565"/>
        <end position="618"/>
    </location>
</feature>
<name>A0A9W6Y4F7_9STRA</name>
<dbReference type="Proteomes" id="UP001165121">
    <property type="component" value="Unassembled WGS sequence"/>
</dbReference>
<feature type="compositionally biased region" description="Low complexity" evidence="1">
    <location>
        <begin position="212"/>
        <end position="224"/>
    </location>
</feature>
<feature type="region of interest" description="Disordered" evidence="1">
    <location>
        <begin position="34"/>
        <end position="124"/>
    </location>
</feature>
<protein>
    <submittedName>
        <fullName evidence="3">Unnamed protein product</fullName>
    </submittedName>
</protein>
<proteinExistence type="predicted"/>
<dbReference type="EMBL" id="BSXT01003172">
    <property type="protein sequence ID" value="GMF52910.1"/>
    <property type="molecule type" value="Genomic_DNA"/>
</dbReference>
<feature type="compositionally biased region" description="Polar residues" evidence="1">
    <location>
        <begin position="240"/>
        <end position="266"/>
    </location>
</feature>
<feature type="chain" id="PRO_5040748516" evidence="2">
    <location>
        <begin position="21"/>
        <end position="618"/>
    </location>
</feature>
<dbReference type="OrthoDB" id="89340at2759"/>
<keyword evidence="4" id="KW-1185">Reference proteome</keyword>
<evidence type="ECO:0000313" key="3">
    <source>
        <dbReference type="EMBL" id="GMF52910.1"/>
    </source>
</evidence>
<feature type="signal peptide" evidence="2">
    <location>
        <begin position="1"/>
        <end position="20"/>
    </location>
</feature>